<proteinExistence type="predicted"/>
<organism evidence="1 2">
    <name type="scientific">Polyplax serrata</name>
    <name type="common">Common mouse louse</name>
    <dbReference type="NCBI Taxonomy" id="468196"/>
    <lineage>
        <taxon>Eukaryota</taxon>
        <taxon>Metazoa</taxon>
        <taxon>Ecdysozoa</taxon>
        <taxon>Arthropoda</taxon>
        <taxon>Hexapoda</taxon>
        <taxon>Insecta</taxon>
        <taxon>Pterygota</taxon>
        <taxon>Neoptera</taxon>
        <taxon>Paraneoptera</taxon>
        <taxon>Psocodea</taxon>
        <taxon>Troctomorpha</taxon>
        <taxon>Phthiraptera</taxon>
        <taxon>Anoplura</taxon>
        <taxon>Polyplacidae</taxon>
        <taxon>Polyplax</taxon>
    </lineage>
</organism>
<gene>
    <name evidence="1" type="ORF">RUM44_003168</name>
</gene>
<reference evidence="1 2" key="1">
    <citation type="submission" date="2023-09" db="EMBL/GenBank/DDBJ databases">
        <title>Genomes of two closely related lineages of the louse Polyplax serrata with different host specificities.</title>
        <authorList>
            <person name="Martinu J."/>
            <person name="Tarabai H."/>
            <person name="Stefka J."/>
            <person name="Hypsa V."/>
        </authorList>
    </citation>
    <scope>NUCLEOTIDE SEQUENCE [LARGE SCALE GENOMIC DNA]</scope>
    <source>
        <strain evidence="1">98ZLc_SE</strain>
    </source>
</reference>
<dbReference type="EMBL" id="JAWJWF010000007">
    <property type="protein sequence ID" value="KAK6630996.1"/>
    <property type="molecule type" value="Genomic_DNA"/>
</dbReference>
<evidence type="ECO:0000313" key="1">
    <source>
        <dbReference type="EMBL" id="KAK6630996.1"/>
    </source>
</evidence>
<protein>
    <submittedName>
        <fullName evidence="1">Uncharacterized protein</fullName>
    </submittedName>
</protein>
<sequence>MCERTEKNYQKLVDPPHVPYGTILGDPPKEKSKKKGECVQVVVCLPKPSVKEEAKVEKQQEKSAEKKAQQVIGQAFPVEGEVIVATFRFAFLNVALIVCDR</sequence>
<evidence type="ECO:0000313" key="2">
    <source>
        <dbReference type="Proteomes" id="UP001359485"/>
    </source>
</evidence>
<keyword evidence="2" id="KW-1185">Reference proteome</keyword>
<comment type="caution">
    <text evidence="1">The sequence shown here is derived from an EMBL/GenBank/DDBJ whole genome shotgun (WGS) entry which is preliminary data.</text>
</comment>
<dbReference type="Proteomes" id="UP001359485">
    <property type="component" value="Unassembled WGS sequence"/>
</dbReference>
<name>A0ABR1AXV4_POLSC</name>
<accession>A0ABR1AXV4</accession>